<keyword evidence="1" id="KW-0472">Membrane</keyword>
<protein>
    <recommendedName>
        <fullName evidence="5">PEGA domain-containing protein</fullName>
    </recommendedName>
</protein>
<evidence type="ECO:0008006" key="5">
    <source>
        <dbReference type="Google" id="ProtNLM"/>
    </source>
</evidence>
<feature type="signal peptide" evidence="2">
    <location>
        <begin position="1"/>
        <end position="19"/>
    </location>
</feature>
<evidence type="ECO:0000313" key="4">
    <source>
        <dbReference type="Proteomes" id="UP001217838"/>
    </source>
</evidence>
<keyword evidence="1" id="KW-1133">Transmembrane helix</keyword>
<dbReference type="RefSeq" id="WP_272003085.1">
    <property type="nucleotide sequence ID" value="NZ_JAQNDN010000019.1"/>
</dbReference>
<sequence length="425" mass="44300">MSSLCVSMMMLLLVAPAGAAATNAGTPAGTTAPAAAASDKAERTTRAAKFFEGGRYVEAALEFEALRRDYPGDPSFLFNAAASRDAAGHFAHAVAYVREYLARTDIGPDDRKQGEEQLEESARKVTAVTVTVTLPLEGPQTVAVVARPVTRSAADLRPELTFPRTTPRQPLKLELDPGAWIVRVEGVGYQPAEQQVTVASTPLAISLRPELVPVVHTPPPQVRAVPPEVVKTTSRGLYISGGAVAAAGLGFIAGGVGMIHGQRVKTCDDPTLADCRRRFANGFVVRNIGSTLLGAGAGLAASGLVWRANDPRQRMIAWSALAAVGGVGLILGEVLVVRGTIPFSRENTDPQGTLAGWSDHWGEHRHSALPALATTLRGLGVGLVAGSVAGLIVQRKHLGPGGARAIRVDPSAGPGHTGIVLSGRF</sequence>
<comment type="caution">
    <text evidence="3">The sequence shown here is derived from an EMBL/GenBank/DDBJ whole genome shotgun (WGS) entry which is preliminary data.</text>
</comment>
<evidence type="ECO:0000256" key="1">
    <source>
        <dbReference type="SAM" id="Phobius"/>
    </source>
</evidence>
<accession>A0ABT5BES7</accession>
<reference evidence="3 4" key="1">
    <citation type="submission" date="2022-11" db="EMBL/GenBank/DDBJ databases">
        <title>Minimal conservation of predation-associated metabolite biosynthetic gene clusters underscores biosynthetic potential of Myxococcota including descriptions for ten novel species: Archangium lansinium sp. nov., Myxococcus landrumus sp. nov., Nannocystis bai.</title>
        <authorList>
            <person name="Ahearne A."/>
            <person name="Stevens C."/>
            <person name="Dowd S."/>
        </authorList>
    </citation>
    <scope>NUCLEOTIDE SEQUENCE [LARGE SCALE GENOMIC DNA]</scope>
    <source>
        <strain evidence="3 4">NCELM</strain>
    </source>
</reference>
<feature type="transmembrane region" description="Helical" evidence="1">
    <location>
        <begin position="316"/>
        <end position="337"/>
    </location>
</feature>
<name>A0ABT5BES7_9BACT</name>
<keyword evidence="2" id="KW-0732">Signal</keyword>
<keyword evidence="1" id="KW-0812">Transmembrane</keyword>
<dbReference type="EMBL" id="JAQNDN010000019">
    <property type="protein sequence ID" value="MDC0672014.1"/>
    <property type="molecule type" value="Genomic_DNA"/>
</dbReference>
<dbReference type="Proteomes" id="UP001217838">
    <property type="component" value="Unassembled WGS sequence"/>
</dbReference>
<feature type="transmembrane region" description="Helical" evidence="1">
    <location>
        <begin position="237"/>
        <end position="259"/>
    </location>
</feature>
<proteinExistence type="predicted"/>
<gene>
    <name evidence="3" type="ORF">POL58_29985</name>
</gene>
<feature type="chain" id="PRO_5046587662" description="PEGA domain-containing protein" evidence="2">
    <location>
        <begin position="20"/>
        <end position="425"/>
    </location>
</feature>
<evidence type="ECO:0000256" key="2">
    <source>
        <dbReference type="SAM" id="SignalP"/>
    </source>
</evidence>
<evidence type="ECO:0000313" key="3">
    <source>
        <dbReference type="EMBL" id="MDC0672014.1"/>
    </source>
</evidence>
<keyword evidence="4" id="KW-1185">Reference proteome</keyword>
<organism evidence="3 4">
    <name type="scientific">Nannocystis radixulma</name>
    <dbReference type="NCBI Taxonomy" id="2995305"/>
    <lineage>
        <taxon>Bacteria</taxon>
        <taxon>Pseudomonadati</taxon>
        <taxon>Myxococcota</taxon>
        <taxon>Polyangia</taxon>
        <taxon>Nannocystales</taxon>
        <taxon>Nannocystaceae</taxon>
        <taxon>Nannocystis</taxon>
    </lineage>
</organism>
<feature type="transmembrane region" description="Helical" evidence="1">
    <location>
        <begin position="279"/>
        <end position="304"/>
    </location>
</feature>